<dbReference type="OrthoDB" id="1102063at2"/>
<name>A0A4R2F0V6_9BACT</name>
<gene>
    <name evidence="1" type="ORF">CLV25_103129</name>
</gene>
<proteinExistence type="predicted"/>
<dbReference type="EMBL" id="SLWB01000003">
    <property type="protein sequence ID" value="TCN70609.1"/>
    <property type="molecule type" value="Genomic_DNA"/>
</dbReference>
<sequence>MFDDSEDEEEEYERTEFEDWFDTYFMYFPVELRATGYDDLEVQCFYTNVFCRIMRELTPPIRKLMDKQYPIFKKETRKTVLDELDRIAGLVGPYFLVRLYALMCDDKAGVNHREQFTDFENLIDFYARPDKPRMLEESFFDQFPWLTEEQKQQMIEEDRQEAQEAFDWKEGRKRDFYDIVQPLIFKYYKEIFDLSPDGLIVYAIHIREDYQDYMMRCDHIATFIQFEFPEEDLHLPYKEFSEKLQEIWEKRPDLRNRIFDDEDA</sequence>
<keyword evidence="2" id="KW-1185">Reference proteome</keyword>
<organism evidence="1 2">
    <name type="scientific">Acetobacteroides hydrogenigenes</name>
    <dbReference type="NCBI Taxonomy" id="979970"/>
    <lineage>
        <taxon>Bacteria</taxon>
        <taxon>Pseudomonadati</taxon>
        <taxon>Bacteroidota</taxon>
        <taxon>Bacteroidia</taxon>
        <taxon>Bacteroidales</taxon>
        <taxon>Rikenellaceae</taxon>
        <taxon>Acetobacteroides</taxon>
    </lineage>
</organism>
<dbReference type="AlphaFoldDB" id="A0A4R2F0V6"/>
<protein>
    <submittedName>
        <fullName evidence="1">Uncharacterized protein</fullName>
    </submittedName>
</protein>
<dbReference type="Proteomes" id="UP000294830">
    <property type="component" value="Unassembled WGS sequence"/>
</dbReference>
<evidence type="ECO:0000313" key="2">
    <source>
        <dbReference type="Proteomes" id="UP000294830"/>
    </source>
</evidence>
<dbReference type="RefSeq" id="WP_131838470.1">
    <property type="nucleotide sequence ID" value="NZ_SLWB01000003.1"/>
</dbReference>
<accession>A0A4R2F0V6</accession>
<reference evidence="1 2" key="1">
    <citation type="submission" date="2019-03" db="EMBL/GenBank/DDBJ databases">
        <title>Genomic Encyclopedia of Archaeal and Bacterial Type Strains, Phase II (KMG-II): from individual species to whole genera.</title>
        <authorList>
            <person name="Goeker M."/>
        </authorList>
    </citation>
    <scope>NUCLEOTIDE SEQUENCE [LARGE SCALE GENOMIC DNA]</scope>
    <source>
        <strain evidence="1 2">RL-C</strain>
    </source>
</reference>
<comment type="caution">
    <text evidence="1">The sequence shown here is derived from an EMBL/GenBank/DDBJ whole genome shotgun (WGS) entry which is preliminary data.</text>
</comment>
<evidence type="ECO:0000313" key="1">
    <source>
        <dbReference type="EMBL" id="TCN70609.1"/>
    </source>
</evidence>